<dbReference type="GO" id="GO:0005829">
    <property type="term" value="C:cytosol"/>
    <property type="evidence" value="ECO:0007669"/>
    <property type="project" value="TreeGrafter"/>
</dbReference>
<feature type="domain" description="KOW" evidence="9">
    <location>
        <begin position="130"/>
        <end position="157"/>
    </location>
</feature>
<dbReference type="PANTHER" id="PTHR30265">
    <property type="entry name" value="RHO-INTERACTING TRANSCRIPTION TERMINATION FACTOR NUSG"/>
    <property type="match status" value="1"/>
</dbReference>
<dbReference type="Pfam" id="PF00467">
    <property type="entry name" value="KOW"/>
    <property type="match status" value="1"/>
</dbReference>
<feature type="domain" description="NusG-like N-terminal" evidence="8">
    <location>
        <begin position="2"/>
        <end position="118"/>
    </location>
</feature>
<dbReference type="InterPro" id="IPR043425">
    <property type="entry name" value="NusG-like"/>
</dbReference>
<dbReference type="SMART" id="SM00739">
    <property type="entry name" value="KOW"/>
    <property type="match status" value="1"/>
</dbReference>
<comment type="similarity">
    <text evidence="5 7">Belongs to the NusG family.</text>
</comment>
<dbReference type="CDD" id="cd06091">
    <property type="entry name" value="KOW_NusG"/>
    <property type="match status" value="1"/>
</dbReference>
<evidence type="ECO:0000313" key="11">
    <source>
        <dbReference type="Proteomes" id="UP000316921"/>
    </source>
</evidence>
<evidence type="ECO:0000256" key="5">
    <source>
        <dbReference type="HAMAP-Rule" id="MF_00948"/>
    </source>
</evidence>
<evidence type="ECO:0000259" key="8">
    <source>
        <dbReference type="SMART" id="SM00738"/>
    </source>
</evidence>
<accession>A0A518BPE2</accession>
<keyword evidence="1 5" id="KW-0806">Transcription termination</keyword>
<keyword evidence="4 5" id="KW-0804">Transcription</keyword>
<dbReference type="Pfam" id="PF02357">
    <property type="entry name" value="NusG"/>
    <property type="match status" value="1"/>
</dbReference>
<evidence type="ECO:0000256" key="3">
    <source>
        <dbReference type="ARBA" id="ARBA00023015"/>
    </source>
</evidence>
<dbReference type="EMBL" id="CP036287">
    <property type="protein sequence ID" value="QDU68851.1"/>
    <property type="molecule type" value="Genomic_DNA"/>
</dbReference>
<dbReference type="Gene3D" id="3.30.70.940">
    <property type="entry name" value="NusG, N-terminal domain"/>
    <property type="match status" value="1"/>
</dbReference>
<evidence type="ECO:0000259" key="9">
    <source>
        <dbReference type="SMART" id="SM00739"/>
    </source>
</evidence>
<dbReference type="PANTHER" id="PTHR30265:SF2">
    <property type="entry name" value="TRANSCRIPTION TERMINATION_ANTITERMINATION PROTEIN NUSG"/>
    <property type="match status" value="1"/>
</dbReference>
<name>A0A518BPE2_9BACT</name>
<dbReference type="SUPFAM" id="SSF82679">
    <property type="entry name" value="N-utilization substance G protein NusG, N-terminal domain"/>
    <property type="match status" value="1"/>
</dbReference>
<evidence type="ECO:0000313" key="10">
    <source>
        <dbReference type="EMBL" id="QDU68851.1"/>
    </source>
</evidence>
<dbReference type="InterPro" id="IPR001062">
    <property type="entry name" value="Transcrpt_antiterm_NusG"/>
</dbReference>
<evidence type="ECO:0000256" key="7">
    <source>
        <dbReference type="RuleBase" id="RU000538"/>
    </source>
</evidence>
<dbReference type="AlphaFoldDB" id="A0A518BPE2"/>
<dbReference type="InterPro" id="IPR036735">
    <property type="entry name" value="NGN_dom_sf"/>
</dbReference>
<dbReference type="SMART" id="SM00738">
    <property type="entry name" value="NGN"/>
    <property type="match status" value="1"/>
</dbReference>
<dbReference type="Proteomes" id="UP000316921">
    <property type="component" value="Chromosome"/>
</dbReference>
<dbReference type="InterPro" id="IPR014722">
    <property type="entry name" value="Rib_uL2_dom2"/>
</dbReference>
<reference evidence="10 11" key="1">
    <citation type="submission" date="2019-02" db="EMBL/GenBank/DDBJ databases">
        <title>Deep-cultivation of Planctomycetes and their phenomic and genomic characterization uncovers novel biology.</title>
        <authorList>
            <person name="Wiegand S."/>
            <person name="Jogler M."/>
            <person name="Boedeker C."/>
            <person name="Pinto D."/>
            <person name="Vollmers J."/>
            <person name="Rivas-Marin E."/>
            <person name="Kohn T."/>
            <person name="Peeters S.H."/>
            <person name="Heuer A."/>
            <person name="Rast P."/>
            <person name="Oberbeckmann S."/>
            <person name="Bunk B."/>
            <person name="Jeske O."/>
            <person name="Meyerdierks A."/>
            <person name="Storesund J.E."/>
            <person name="Kallscheuer N."/>
            <person name="Luecker S."/>
            <person name="Lage O.M."/>
            <person name="Pohl T."/>
            <person name="Merkel B.J."/>
            <person name="Hornburger P."/>
            <person name="Mueller R.-W."/>
            <person name="Bruemmer F."/>
            <person name="Labrenz M."/>
            <person name="Spormann A.M."/>
            <person name="Op den Camp H."/>
            <person name="Overmann J."/>
            <person name="Amann R."/>
            <person name="Jetten M.S.M."/>
            <person name="Mascher T."/>
            <person name="Medema M.H."/>
            <person name="Devos D.P."/>
            <person name="Kaster A.-K."/>
            <person name="Ovreas L."/>
            <person name="Rohde M."/>
            <person name="Galperin M.Y."/>
            <person name="Jogler C."/>
        </authorList>
    </citation>
    <scope>NUCLEOTIDE SEQUENCE [LARGE SCALE GENOMIC DNA]</scope>
    <source>
        <strain evidence="10 11">Pla133</strain>
    </source>
</reference>
<evidence type="ECO:0000256" key="4">
    <source>
        <dbReference type="ARBA" id="ARBA00023163"/>
    </source>
</evidence>
<dbReference type="SUPFAM" id="SSF50104">
    <property type="entry name" value="Translation proteins SH3-like domain"/>
    <property type="match status" value="1"/>
</dbReference>
<keyword evidence="2 5" id="KW-0889">Transcription antitermination</keyword>
<dbReference type="PRINTS" id="PR00338">
    <property type="entry name" value="NUSGTNSCPFCT"/>
</dbReference>
<protein>
    <recommendedName>
        <fullName evidence="5 6">Transcription termination/antitermination protein NusG</fullName>
    </recommendedName>
</protein>
<dbReference type="InterPro" id="IPR006645">
    <property type="entry name" value="NGN-like_dom"/>
</dbReference>
<comment type="function">
    <text evidence="5 7">Participates in transcription elongation, termination and antitermination.</text>
</comment>
<dbReference type="RefSeq" id="WP_145068215.1">
    <property type="nucleotide sequence ID" value="NZ_CP036287.1"/>
</dbReference>
<evidence type="ECO:0000256" key="1">
    <source>
        <dbReference type="ARBA" id="ARBA00022472"/>
    </source>
</evidence>
<gene>
    <name evidence="5" type="primary">nusG</name>
    <name evidence="10" type="ORF">Pla133_39570</name>
</gene>
<dbReference type="InterPro" id="IPR005824">
    <property type="entry name" value="KOW"/>
</dbReference>
<sequence length="184" mass="20584">MTYSWYFVRCQSGREDSVRKQLETRLNVAGLQDIIPQILVPFERVTDLKNGKRRVVTKKLYPGYLMVQADLEDNEGDRTIKARATMRETPGFGEFLGSPGQPPTPLTESQVQGILVRMSDSEQRPQVSISMAKGDTVKIKSGAFDGFDGQVDEVNADKGTVKVIVTIFGRPTPVELEYWEVEAV</sequence>
<dbReference type="GO" id="GO:0006353">
    <property type="term" value="P:DNA-templated transcription termination"/>
    <property type="evidence" value="ECO:0007669"/>
    <property type="project" value="UniProtKB-UniRule"/>
</dbReference>
<dbReference type="KEGG" id="pbap:Pla133_39570"/>
<dbReference type="PROSITE" id="PS01014">
    <property type="entry name" value="NUSG"/>
    <property type="match status" value="1"/>
</dbReference>
<dbReference type="CDD" id="cd09891">
    <property type="entry name" value="NGN_Bact_1"/>
    <property type="match status" value="1"/>
</dbReference>
<evidence type="ECO:0000256" key="2">
    <source>
        <dbReference type="ARBA" id="ARBA00022814"/>
    </source>
</evidence>
<dbReference type="Gene3D" id="2.30.30.30">
    <property type="match status" value="1"/>
</dbReference>
<dbReference type="NCBIfam" id="TIGR00922">
    <property type="entry name" value="nusG"/>
    <property type="match status" value="1"/>
</dbReference>
<organism evidence="10 11">
    <name type="scientific">Engelhardtia mirabilis</name>
    <dbReference type="NCBI Taxonomy" id="2528011"/>
    <lineage>
        <taxon>Bacteria</taxon>
        <taxon>Pseudomonadati</taxon>
        <taxon>Planctomycetota</taxon>
        <taxon>Planctomycetia</taxon>
        <taxon>Planctomycetia incertae sedis</taxon>
        <taxon>Engelhardtia</taxon>
    </lineage>
</organism>
<dbReference type="GO" id="GO:0006354">
    <property type="term" value="P:DNA-templated transcription elongation"/>
    <property type="evidence" value="ECO:0007669"/>
    <property type="project" value="UniProtKB-UniRule"/>
</dbReference>
<dbReference type="InterPro" id="IPR047050">
    <property type="entry name" value="NGN"/>
</dbReference>
<dbReference type="InterPro" id="IPR008991">
    <property type="entry name" value="Translation_prot_SH3-like_sf"/>
</dbReference>
<keyword evidence="11" id="KW-1185">Reference proteome</keyword>
<evidence type="ECO:0000256" key="6">
    <source>
        <dbReference type="NCBIfam" id="TIGR00922"/>
    </source>
</evidence>
<dbReference type="HAMAP" id="MF_00948">
    <property type="entry name" value="NusG"/>
    <property type="match status" value="1"/>
</dbReference>
<keyword evidence="3 5" id="KW-0805">Transcription regulation</keyword>
<dbReference type="GO" id="GO:0031564">
    <property type="term" value="P:transcription antitermination"/>
    <property type="evidence" value="ECO:0007669"/>
    <property type="project" value="UniProtKB-UniRule"/>
</dbReference>
<dbReference type="GO" id="GO:0032784">
    <property type="term" value="P:regulation of DNA-templated transcription elongation"/>
    <property type="evidence" value="ECO:0007669"/>
    <property type="project" value="InterPro"/>
</dbReference>
<proteinExistence type="inferred from homology"/>
<dbReference type="InterPro" id="IPR015869">
    <property type="entry name" value="Transcrpt_antiterm_NusG_bac_CS"/>
</dbReference>